<dbReference type="SUPFAM" id="SSF46894">
    <property type="entry name" value="C-terminal effector domain of the bipartite response regulators"/>
    <property type="match status" value="1"/>
</dbReference>
<evidence type="ECO:0000313" key="7">
    <source>
        <dbReference type="Proteomes" id="UP001151002"/>
    </source>
</evidence>
<dbReference type="Proteomes" id="UP001151002">
    <property type="component" value="Unassembled WGS sequence"/>
</dbReference>
<evidence type="ECO:0000256" key="4">
    <source>
        <dbReference type="SAM" id="Phobius"/>
    </source>
</evidence>
<feature type="transmembrane region" description="Helical" evidence="4">
    <location>
        <begin position="39"/>
        <end position="58"/>
    </location>
</feature>
<keyword evidence="4" id="KW-0472">Membrane</keyword>
<dbReference type="InterPro" id="IPR000792">
    <property type="entry name" value="Tscrpt_reg_LuxR_C"/>
</dbReference>
<dbReference type="Gene3D" id="1.10.10.10">
    <property type="entry name" value="Winged helix-like DNA-binding domain superfamily/Winged helix DNA-binding domain"/>
    <property type="match status" value="1"/>
</dbReference>
<dbReference type="PRINTS" id="PR00038">
    <property type="entry name" value="HTHLUXR"/>
</dbReference>
<dbReference type="EMBL" id="JAPNTZ010000006">
    <property type="protein sequence ID" value="MCY1139989.1"/>
    <property type="molecule type" value="Genomic_DNA"/>
</dbReference>
<dbReference type="PROSITE" id="PS00622">
    <property type="entry name" value="HTH_LUXR_1"/>
    <property type="match status" value="1"/>
</dbReference>
<accession>A0ABT4B0H0</accession>
<protein>
    <submittedName>
        <fullName evidence="6">Response regulator transcription factor</fullName>
    </submittedName>
</protein>
<dbReference type="PROSITE" id="PS50043">
    <property type="entry name" value="HTH_LUXR_2"/>
    <property type="match status" value="1"/>
</dbReference>
<organism evidence="6 7">
    <name type="scientific">Paractinoplanes pyxinae</name>
    <dbReference type="NCBI Taxonomy" id="2997416"/>
    <lineage>
        <taxon>Bacteria</taxon>
        <taxon>Bacillati</taxon>
        <taxon>Actinomycetota</taxon>
        <taxon>Actinomycetes</taxon>
        <taxon>Micromonosporales</taxon>
        <taxon>Micromonosporaceae</taxon>
        <taxon>Paractinoplanes</taxon>
    </lineage>
</organism>
<keyword evidence="3" id="KW-0804">Transcription</keyword>
<dbReference type="SMART" id="SM00421">
    <property type="entry name" value="HTH_LUXR"/>
    <property type="match status" value="1"/>
</dbReference>
<sequence>MSDRARRALLVGAVLTGCFTWAMVVVGWSFAMAEGGDPHWWVMPIFGTLVLLIAVLAVRSLPSRAAVASPPAAGVASPGVPAAAIEPLSAREMEVLRHLAAGRSNREIAGALFVAPGTVKAHLSHIFRKLDATSRLQAVAHAREAGLLDL</sequence>
<evidence type="ECO:0000256" key="1">
    <source>
        <dbReference type="ARBA" id="ARBA00023015"/>
    </source>
</evidence>
<dbReference type="PANTHER" id="PTHR44688:SF16">
    <property type="entry name" value="DNA-BINDING TRANSCRIPTIONAL ACTIVATOR DEVR_DOSR"/>
    <property type="match status" value="1"/>
</dbReference>
<evidence type="ECO:0000259" key="5">
    <source>
        <dbReference type="PROSITE" id="PS50043"/>
    </source>
</evidence>
<keyword evidence="2" id="KW-0238">DNA-binding</keyword>
<comment type="caution">
    <text evidence="6">The sequence shown here is derived from an EMBL/GenBank/DDBJ whole genome shotgun (WGS) entry which is preliminary data.</text>
</comment>
<keyword evidence="4" id="KW-0812">Transmembrane</keyword>
<dbReference type="InterPro" id="IPR016032">
    <property type="entry name" value="Sig_transdc_resp-reg_C-effctor"/>
</dbReference>
<feature type="domain" description="HTH luxR-type" evidence="5">
    <location>
        <begin position="81"/>
        <end position="146"/>
    </location>
</feature>
<evidence type="ECO:0000313" key="6">
    <source>
        <dbReference type="EMBL" id="MCY1139989.1"/>
    </source>
</evidence>
<evidence type="ECO:0000256" key="2">
    <source>
        <dbReference type="ARBA" id="ARBA00023125"/>
    </source>
</evidence>
<gene>
    <name evidence="6" type="ORF">OWR29_18450</name>
</gene>
<feature type="transmembrane region" description="Helical" evidence="4">
    <location>
        <begin position="9"/>
        <end position="33"/>
    </location>
</feature>
<keyword evidence="4" id="KW-1133">Transmembrane helix</keyword>
<proteinExistence type="predicted"/>
<keyword evidence="7" id="KW-1185">Reference proteome</keyword>
<dbReference type="CDD" id="cd06170">
    <property type="entry name" value="LuxR_C_like"/>
    <property type="match status" value="1"/>
</dbReference>
<name>A0ABT4B0H0_9ACTN</name>
<dbReference type="PROSITE" id="PS51257">
    <property type="entry name" value="PROKAR_LIPOPROTEIN"/>
    <property type="match status" value="1"/>
</dbReference>
<dbReference type="InterPro" id="IPR036388">
    <property type="entry name" value="WH-like_DNA-bd_sf"/>
</dbReference>
<reference evidence="6" key="1">
    <citation type="submission" date="2022-11" db="EMBL/GenBank/DDBJ databases">
        <authorList>
            <person name="Somphong A."/>
            <person name="Phongsopitanun W."/>
        </authorList>
    </citation>
    <scope>NUCLEOTIDE SEQUENCE</scope>
    <source>
        <strain evidence="6">Pm04-4</strain>
    </source>
</reference>
<dbReference type="RefSeq" id="WP_267564137.1">
    <property type="nucleotide sequence ID" value="NZ_JAPNTZ010000006.1"/>
</dbReference>
<dbReference type="PANTHER" id="PTHR44688">
    <property type="entry name" value="DNA-BINDING TRANSCRIPTIONAL ACTIVATOR DEVR_DOSR"/>
    <property type="match status" value="1"/>
</dbReference>
<evidence type="ECO:0000256" key="3">
    <source>
        <dbReference type="ARBA" id="ARBA00023163"/>
    </source>
</evidence>
<dbReference type="Pfam" id="PF00196">
    <property type="entry name" value="GerE"/>
    <property type="match status" value="1"/>
</dbReference>
<keyword evidence="1" id="KW-0805">Transcription regulation</keyword>